<evidence type="ECO:0000256" key="7">
    <source>
        <dbReference type="ARBA" id="ARBA00023065"/>
    </source>
</evidence>
<evidence type="ECO:0000256" key="11">
    <source>
        <dbReference type="SAM" id="SignalP"/>
    </source>
</evidence>
<dbReference type="InterPro" id="IPR027282">
    <property type="entry name" value="TPS"/>
</dbReference>
<organism evidence="13 14">
    <name type="scientific">Zymobacter palmae</name>
    <dbReference type="NCBI Taxonomy" id="33074"/>
    <lineage>
        <taxon>Bacteria</taxon>
        <taxon>Pseudomonadati</taxon>
        <taxon>Pseudomonadota</taxon>
        <taxon>Gammaproteobacteria</taxon>
        <taxon>Oceanospirillales</taxon>
        <taxon>Halomonadaceae</taxon>
        <taxon>Zymobacter group</taxon>
        <taxon>Zymobacter</taxon>
    </lineage>
</organism>
<keyword evidence="7" id="KW-0406">Ion transport</keyword>
<dbReference type="GO" id="GO:0009279">
    <property type="term" value="C:cell outer membrane"/>
    <property type="evidence" value="ECO:0007669"/>
    <property type="project" value="UniProtKB-SubCell"/>
</dbReference>
<comment type="subcellular location">
    <subcellularLocation>
        <location evidence="1">Cell outer membrane</location>
    </subcellularLocation>
</comment>
<dbReference type="GO" id="GO:0008320">
    <property type="term" value="F:protein transmembrane transporter activity"/>
    <property type="evidence" value="ECO:0007669"/>
    <property type="project" value="TreeGrafter"/>
</dbReference>
<keyword evidence="14" id="KW-1185">Reference proteome</keyword>
<dbReference type="GO" id="GO:0006811">
    <property type="term" value="P:monoatomic ion transport"/>
    <property type="evidence" value="ECO:0007669"/>
    <property type="project" value="UniProtKB-KW"/>
</dbReference>
<evidence type="ECO:0000313" key="13">
    <source>
        <dbReference type="EMBL" id="BBG29892.1"/>
    </source>
</evidence>
<keyword evidence="5" id="KW-0812">Transmembrane</keyword>
<dbReference type="Gene3D" id="2.40.160.50">
    <property type="entry name" value="membrane protein fhac: a member of the omp85/tpsb transporter family"/>
    <property type="match status" value="1"/>
</dbReference>
<evidence type="ECO:0000256" key="4">
    <source>
        <dbReference type="ARBA" id="ARBA00022452"/>
    </source>
</evidence>
<evidence type="ECO:0000313" key="14">
    <source>
        <dbReference type="Proteomes" id="UP000267342"/>
    </source>
</evidence>
<reference evidence="13 14" key="1">
    <citation type="submission" date="2018-09" db="EMBL/GenBank/DDBJ databases">
        <title>Zymobacter palmae IAM14233 (=T109) whole genome analysis.</title>
        <authorList>
            <person name="Yanase H."/>
        </authorList>
    </citation>
    <scope>NUCLEOTIDE SEQUENCE [LARGE SCALE GENOMIC DNA]</scope>
    <source>
        <strain evidence="13 14">IAM14233</strain>
    </source>
</reference>
<feature type="domain" description="POTRA" evidence="12">
    <location>
        <begin position="78"/>
        <end position="156"/>
    </location>
</feature>
<gene>
    <name evidence="13" type="ORF">ZBT109_1131</name>
</gene>
<dbReference type="InterPro" id="IPR035251">
    <property type="entry name" value="ShlB_POTRA"/>
</dbReference>
<keyword evidence="6" id="KW-0653">Protein transport</keyword>
<protein>
    <submittedName>
        <fullName evidence="13">Haemolysin secretion/activation protein, ShlB/FhaC/HecB family</fullName>
    </submittedName>
</protein>
<dbReference type="InterPro" id="IPR013686">
    <property type="entry name" value="Polypept-transport_assoc_ShlB"/>
</dbReference>
<proteinExistence type="inferred from homology"/>
<keyword evidence="3" id="KW-0813">Transport</keyword>
<dbReference type="PANTHER" id="PTHR34597:SF3">
    <property type="entry name" value="OUTER MEMBRANE TRANSPORTER CDIB"/>
    <property type="match status" value="1"/>
</dbReference>
<dbReference type="Gene3D" id="3.10.20.310">
    <property type="entry name" value="membrane protein fhac"/>
    <property type="match status" value="1"/>
</dbReference>
<dbReference type="STRING" id="1123510.GCA_000620025_02622"/>
<dbReference type="GO" id="GO:0098046">
    <property type="term" value="C:type V protein secretion system complex"/>
    <property type="evidence" value="ECO:0007669"/>
    <property type="project" value="TreeGrafter"/>
</dbReference>
<dbReference type="RefSeq" id="WP_197714370.1">
    <property type="nucleotide sequence ID" value="NZ_AP018933.1"/>
</dbReference>
<dbReference type="PANTHER" id="PTHR34597">
    <property type="entry name" value="SLR1661 PROTEIN"/>
    <property type="match status" value="1"/>
</dbReference>
<evidence type="ECO:0000256" key="9">
    <source>
        <dbReference type="ARBA" id="ARBA00023237"/>
    </source>
</evidence>
<feature type="compositionally biased region" description="Low complexity" evidence="10">
    <location>
        <begin position="38"/>
        <end position="51"/>
    </location>
</feature>
<evidence type="ECO:0000256" key="1">
    <source>
        <dbReference type="ARBA" id="ARBA00004442"/>
    </source>
</evidence>
<keyword evidence="11" id="KW-0732">Signal</keyword>
<evidence type="ECO:0000256" key="6">
    <source>
        <dbReference type="ARBA" id="ARBA00022927"/>
    </source>
</evidence>
<evidence type="ECO:0000256" key="8">
    <source>
        <dbReference type="ARBA" id="ARBA00023136"/>
    </source>
</evidence>
<dbReference type="GO" id="GO:0046819">
    <property type="term" value="P:protein secretion by the type V secretion system"/>
    <property type="evidence" value="ECO:0007669"/>
    <property type="project" value="TreeGrafter"/>
</dbReference>
<dbReference type="InterPro" id="IPR034746">
    <property type="entry name" value="POTRA"/>
</dbReference>
<dbReference type="FunFam" id="2.40.160.50:FF:000009">
    <property type="entry name" value="Putative hemolysin activator protein"/>
    <property type="match status" value="1"/>
</dbReference>
<dbReference type="Proteomes" id="UP000267342">
    <property type="component" value="Chromosome"/>
</dbReference>
<sequence>MAEITRGGAHIAILMLALAGSNAVWAAPSSVNDELLRHQQTQQQARDAQLAPPTPDIRFGVEGRGMGSSAYPVELPCFMIRHVHIDNADRLPGWAVRELQRASEPALNQCLGSRGINLLMAQLQDRLINHGWVTTRVLAPPQNLLYGELHLNVMPGTVREIRFAEGSDSRVWLPAAMPVASGDLLDLRDIEQGLENLQRLPGVRARMALRPGAAPGESDIVLTRQQQNRLRWGAWLDDTGTKATGRKQGGVMLALDNPLGLNDMFQLTASRDTAFIRERHSRNYGLQYSVPYGYWKLGISASDYDYRRTVAGWGGRTYDYTGSSHMMDVSLSRLLHRGTFHKTTLATDIMTRQSRSFINGTEIDVQHRETTHWGLALDHRQYLGAATLDMGARYTRGVRAFGAHPAPEEAVGDATALSRIFGLSAHATMPFHLFGQSFRYQSQYQYQRSNTPLTAQEQFAIGNRWTVRGFDGENTLSADEGWYWRNELGWQIPATQQELYIALDHGEVDGNGSELLAGKRLTGDALGLRGHLYGTDYDLFVSHPVSQPENFRTSSVTAGFSLSWQGGFF</sequence>
<dbReference type="InterPro" id="IPR005565">
    <property type="entry name" value="Hemolysn_activator_HlyB_C"/>
</dbReference>
<dbReference type="AlphaFoldDB" id="A0A348HE40"/>
<evidence type="ECO:0000256" key="10">
    <source>
        <dbReference type="SAM" id="MobiDB-lite"/>
    </source>
</evidence>
<feature type="region of interest" description="Disordered" evidence="10">
    <location>
        <begin position="35"/>
        <end position="54"/>
    </location>
</feature>
<keyword evidence="4" id="KW-1134">Transmembrane beta strand</keyword>
<dbReference type="EMBL" id="AP018933">
    <property type="protein sequence ID" value="BBG29892.1"/>
    <property type="molecule type" value="Genomic_DNA"/>
</dbReference>
<dbReference type="Pfam" id="PF17287">
    <property type="entry name" value="POTRA_3"/>
    <property type="match status" value="1"/>
</dbReference>
<dbReference type="Pfam" id="PF08479">
    <property type="entry name" value="POTRA_2"/>
    <property type="match status" value="1"/>
</dbReference>
<name>A0A348HE40_9GAMM</name>
<accession>A0A348HE40</accession>
<keyword evidence="8" id="KW-0472">Membrane</keyword>
<dbReference type="KEGG" id="zpl:ZBT109_1131"/>
<evidence type="ECO:0000256" key="3">
    <source>
        <dbReference type="ARBA" id="ARBA00022448"/>
    </source>
</evidence>
<feature type="chain" id="PRO_5016906937" evidence="11">
    <location>
        <begin position="27"/>
        <end position="569"/>
    </location>
</feature>
<dbReference type="InterPro" id="IPR051544">
    <property type="entry name" value="TPS_OM_transporter"/>
</dbReference>
<evidence type="ECO:0000259" key="12">
    <source>
        <dbReference type="PROSITE" id="PS51779"/>
    </source>
</evidence>
<comment type="similarity">
    <text evidence="2">Belongs to the TPS (TC 1.B.20) family.</text>
</comment>
<dbReference type="PIRSF" id="PIRSF029745">
    <property type="entry name" value="FhaC"/>
    <property type="match status" value="1"/>
</dbReference>
<feature type="signal peptide" evidence="11">
    <location>
        <begin position="1"/>
        <end position="26"/>
    </location>
</feature>
<dbReference type="PROSITE" id="PS51779">
    <property type="entry name" value="POTRA"/>
    <property type="match status" value="1"/>
</dbReference>
<evidence type="ECO:0000256" key="2">
    <source>
        <dbReference type="ARBA" id="ARBA00009055"/>
    </source>
</evidence>
<keyword evidence="9" id="KW-0998">Cell outer membrane</keyword>
<dbReference type="Pfam" id="PF03865">
    <property type="entry name" value="ShlB"/>
    <property type="match status" value="1"/>
</dbReference>
<evidence type="ECO:0000256" key="5">
    <source>
        <dbReference type="ARBA" id="ARBA00022692"/>
    </source>
</evidence>